<evidence type="ECO:0000313" key="1">
    <source>
        <dbReference type="EMBL" id="CAI0651678.1"/>
    </source>
</evidence>
<gene>
    <name evidence="1" type="ORF">CGXH109_LOCUS109229</name>
</gene>
<evidence type="ECO:0000313" key="2">
    <source>
        <dbReference type="Proteomes" id="UP001152533"/>
    </source>
</evidence>
<dbReference type="InterPro" id="IPR036514">
    <property type="entry name" value="SGNH_hydro_sf"/>
</dbReference>
<dbReference type="Proteomes" id="UP001152533">
    <property type="component" value="Unassembled WGS sequence"/>
</dbReference>
<organism evidence="1 2">
    <name type="scientific">Colletotrichum noveboracense</name>
    <dbReference type="NCBI Taxonomy" id="2664923"/>
    <lineage>
        <taxon>Eukaryota</taxon>
        <taxon>Fungi</taxon>
        <taxon>Dikarya</taxon>
        <taxon>Ascomycota</taxon>
        <taxon>Pezizomycotina</taxon>
        <taxon>Sordariomycetes</taxon>
        <taxon>Hypocreomycetidae</taxon>
        <taxon>Glomerellales</taxon>
        <taxon>Glomerellaceae</taxon>
        <taxon>Colletotrichum</taxon>
        <taxon>Colletotrichum gloeosporioides species complex</taxon>
    </lineage>
</organism>
<name>A0A9W4S239_9PEZI</name>
<dbReference type="PANTHER" id="PTHR30383:SF32">
    <property type="entry name" value="SGNH-HYDROLASE"/>
    <property type="match status" value="1"/>
</dbReference>
<dbReference type="AlphaFoldDB" id="A0A9W4S239"/>
<comment type="caution">
    <text evidence="1">The sequence shown here is derived from an EMBL/GenBank/DDBJ whole genome shotgun (WGS) entry which is preliminary data.</text>
</comment>
<proteinExistence type="predicted"/>
<accession>A0A9W4S239</accession>
<reference evidence="1" key="1">
    <citation type="submission" date="2022-08" db="EMBL/GenBank/DDBJ databases">
        <authorList>
            <person name="Giroux E."/>
            <person name="Giroux E."/>
        </authorList>
    </citation>
    <scope>NUCLEOTIDE SEQUENCE</scope>
    <source>
        <strain evidence="1">H1091258</strain>
    </source>
</reference>
<dbReference type="GO" id="GO:0004622">
    <property type="term" value="F:phosphatidylcholine lysophospholipase activity"/>
    <property type="evidence" value="ECO:0007669"/>
    <property type="project" value="TreeGrafter"/>
</dbReference>
<evidence type="ECO:0008006" key="3">
    <source>
        <dbReference type="Google" id="ProtNLM"/>
    </source>
</evidence>
<dbReference type="Gene3D" id="3.40.50.1110">
    <property type="entry name" value="SGNH hydrolase"/>
    <property type="match status" value="1"/>
</dbReference>
<dbReference type="CDD" id="cd00229">
    <property type="entry name" value="SGNH_hydrolase"/>
    <property type="match status" value="1"/>
</dbReference>
<dbReference type="InterPro" id="IPR051532">
    <property type="entry name" value="Ester_Hydrolysis_Enzymes"/>
</dbReference>
<dbReference type="PANTHER" id="PTHR30383">
    <property type="entry name" value="THIOESTERASE 1/PROTEASE 1/LYSOPHOSPHOLIPASE L1"/>
    <property type="match status" value="1"/>
</dbReference>
<protein>
    <recommendedName>
        <fullName evidence="3">SGNH hydrolase-type esterase domain-containing protein</fullName>
    </recommendedName>
</protein>
<dbReference type="EMBL" id="CAMGZC010001137">
    <property type="protein sequence ID" value="CAI0651678.1"/>
    <property type="molecule type" value="Genomic_DNA"/>
</dbReference>
<dbReference type="SUPFAM" id="SSF52266">
    <property type="entry name" value="SGNH hydrolase"/>
    <property type="match status" value="1"/>
</dbReference>
<sequence length="245" mass="27756">MENLMPYGKYKQRSHETSRERHLIELENKPAQPSIVLLGDSMIERMITTGLSPSFDPWPSTTMINDEIMAQQQTQTSSAKPARLKGVFNAGVGGDKFENVIYRLTGSSDPSRPLAGLLNALRNRDVKLWVLHVGTNNLQPKCGLRDSDLAILRLIVEALLEMGGKILLVGLFKRKDINDELVVKANENYLKLVRQFQEEGSDRIEFLEPPLVDKDECMVDHVHLNEKGYQIWSEVLFEVVTNIVK</sequence>
<keyword evidence="2" id="KW-1185">Reference proteome</keyword>